<dbReference type="SUPFAM" id="SSF52743">
    <property type="entry name" value="Subtilisin-like"/>
    <property type="match status" value="1"/>
</dbReference>
<dbReference type="OrthoDB" id="614750at2"/>
<evidence type="ECO:0000256" key="1">
    <source>
        <dbReference type="ARBA" id="ARBA00011073"/>
    </source>
</evidence>
<dbReference type="Gene3D" id="3.40.50.200">
    <property type="entry name" value="Peptidase S8/S53 domain"/>
    <property type="match status" value="2"/>
</dbReference>
<keyword evidence="8" id="KW-0732">Signal</keyword>
<dbReference type="PANTHER" id="PTHR43806:SF11">
    <property type="entry name" value="CEREVISIN-RELATED"/>
    <property type="match status" value="1"/>
</dbReference>
<dbReference type="PROSITE" id="PS51892">
    <property type="entry name" value="SUBTILASE"/>
    <property type="match status" value="1"/>
</dbReference>
<protein>
    <submittedName>
        <fullName evidence="10">Peptidase S8</fullName>
    </submittedName>
</protein>
<keyword evidence="2 6" id="KW-0645">Protease</keyword>
<dbReference type="PROSITE" id="PS00138">
    <property type="entry name" value="SUBTILASE_SER"/>
    <property type="match status" value="1"/>
</dbReference>
<dbReference type="PRINTS" id="PR00723">
    <property type="entry name" value="SUBTILISIN"/>
</dbReference>
<dbReference type="PANTHER" id="PTHR43806">
    <property type="entry name" value="PEPTIDASE S8"/>
    <property type="match status" value="1"/>
</dbReference>
<feature type="active site" description="Charge relay system" evidence="5 6">
    <location>
        <position position="202"/>
    </location>
</feature>
<keyword evidence="4 6" id="KW-0720">Serine protease</keyword>
<feature type="signal peptide" evidence="8">
    <location>
        <begin position="1"/>
        <end position="31"/>
    </location>
</feature>
<keyword evidence="3 6" id="KW-0378">Hydrolase</keyword>
<evidence type="ECO:0000313" key="10">
    <source>
        <dbReference type="EMBL" id="QES19078.1"/>
    </source>
</evidence>
<proteinExistence type="inferred from homology"/>
<evidence type="ECO:0000256" key="8">
    <source>
        <dbReference type="SAM" id="SignalP"/>
    </source>
</evidence>
<feature type="domain" description="Peptidase S8/S53" evidence="9">
    <location>
        <begin position="193"/>
        <end position="678"/>
    </location>
</feature>
<dbReference type="InterPro" id="IPR000209">
    <property type="entry name" value="Peptidase_S8/S53_dom"/>
</dbReference>
<accession>A0A5P2AND2</accession>
<dbReference type="Proteomes" id="UP000324106">
    <property type="component" value="Chromosome"/>
</dbReference>
<dbReference type="InterPro" id="IPR023828">
    <property type="entry name" value="Peptidase_S8_Ser-AS"/>
</dbReference>
<evidence type="ECO:0000256" key="2">
    <source>
        <dbReference type="ARBA" id="ARBA00022670"/>
    </source>
</evidence>
<feature type="active site" description="Charge relay system" evidence="5 6">
    <location>
        <position position="273"/>
    </location>
</feature>
<dbReference type="CDD" id="cd07474">
    <property type="entry name" value="Peptidases_S8_subtilisin_Vpr-like"/>
    <property type="match status" value="1"/>
</dbReference>
<dbReference type="GO" id="GO:0004252">
    <property type="term" value="F:serine-type endopeptidase activity"/>
    <property type="evidence" value="ECO:0007669"/>
    <property type="project" value="UniProtKB-UniRule"/>
</dbReference>
<dbReference type="RefSeq" id="WP_150264883.1">
    <property type="nucleotide sequence ID" value="NZ_CP029194.1"/>
</dbReference>
<evidence type="ECO:0000313" key="11">
    <source>
        <dbReference type="Proteomes" id="UP000324106"/>
    </source>
</evidence>
<dbReference type="InterPro" id="IPR023827">
    <property type="entry name" value="Peptidase_S8_Asp-AS"/>
</dbReference>
<evidence type="ECO:0000256" key="6">
    <source>
        <dbReference type="PROSITE-ProRule" id="PRU01240"/>
    </source>
</evidence>
<dbReference type="GO" id="GO:0006508">
    <property type="term" value="P:proteolysis"/>
    <property type="evidence" value="ECO:0007669"/>
    <property type="project" value="UniProtKB-KW"/>
</dbReference>
<dbReference type="InterPro" id="IPR015500">
    <property type="entry name" value="Peptidase_S8_subtilisin-rel"/>
</dbReference>
<dbReference type="PROSITE" id="PS00136">
    <property type="entry name" value="SUBTILASE_ASP"/>
    <property type="match status" value="1"/>
</dbReference>
<gene>
    <name evidence="10" type="ORF">DEJ46_08245</name>
</gene>
<evidence type="ECO:0000256" key="3">
    <source>
        <dbReference type="ARBA" id="ARBA00022801"/>
    </source>
</evidence>
<organism evidence="10 11">
    <name type="scientific">Streptomyces venezuelae</name>
    <dbReference type="NCBI Taxonomy" id="54571"/>
    <lineage>
        <taxon>Bacteria</taxon>
        <taxon>Bacillati</taxon>
        <taxon>Actinomycetota</taxon>
        <taxon>Actinomycetes</taxon>
        <taxon>Kitasatosporales</taxon>
        <taxon>Streptomycetaceae</taxon>
        <taxon>Streptomyces</taxon>
    </lineage>
</organism>
<reference evidence="10 11" key="1">
    <citation type="submission" date="2018-05" db="EMBL/GenBank/DDBJ databases">
        <title>Streptomyces venezuelae.</title>
        <authorList>
            <person name="Kim W."/>
            <person name="Lee N."/>
            <person name="Cho B.-K."/>
        </authorList>
    </citation>
    <scope>NUCLEOTIDE SEQUENCE [LARGE SCALE GENOMIC DNA]</scope>
    <source>
        <strain evidence="10 11">ATCC 15068</strain>
    </source>
</reference>
<evidence type="ECO:0000256" key="7">
    <source>
        <dbReference type="RuleBase" id="RU003355"/>
    </source>
</evidence>
<evidence type="ECO:0000259" key="9">
    <source>
        <dbReference type="Pfam" id="PF00082"/>
    </source>
</evidence>
<dbReference type="InterPro" id="IPR050131">
    <property type="entry name" value="Peptidase_S8_subtilisin-like"/>
</dbReference>
<sequence length="1120" mass="116202">MPQHSQRTRRFRRAATLAAALALATTTATTAATTVGAATGDGLAAAVAGSQRTPGGLSAGLAPRPTHDEGRATVFVELAVGSALDASTAQTRRGSGEQAARRAAKDARRAVDSHAERVADILRDADRTTKVLAVTGNAVPGLLVEADLDGVRLLAERPDVRSIRPITAQEKSSTSSVQLTGALNAWQQTGRTGKGIRIGIVDDGIDYTHAAFGGPGTPAAYRAIDPTVVAPGTFPTAKVIGGTDFVGDAYDASGRLGSTTPVPDPNPISCGHHGTHGASIIASQGVNADGSTFTDDYADLTPETVRSMRVGPGMAPEASLYALKVFGCNGLTSALTAKALDHALDPNGDGDFGDKLDIVSLALSSNYNSVDDPLSLFVRKLAQHDVLTVFSAGNGGDLYDVAGSPGSLAPEALTVGSTRDSYFLRDGARVEGPAAQAGVQQGQFSLAFTGMDALDLSRDVVPLPAHNAQGCKAYTPEETAAVAGKTVWLEMNGQRTIEGLECGSVARASHARKAGAAAVVLSSELDHFTARITGTADMPMFQFTMTSSEALRPAVEAGTLRLRLVGSDRASVPTYDERLTDTASVFTSRGIRGPVVKPDISAPGDTIAAAFSGSGTDRAVYSGTSMSAPHATGVMALIRQAHPEWTYEEAKAAAMNTAGHDVTADDGTPLTPQRVGAGRIDALAALRTGTLAYVTDDPGAVSASFGVVEVERRLKRTKTVRVVNKSGHAQVFDASYQTIATMPGVRFTVSPTRVRIPAHGSAKVTVTLRVDDARELRKAMEPAMEPVQGGLARQFVGDASGRLLLTPRQGADQTLRVPVAASPKPVSTIRVPRTVTPRGENARALLKLTGRGLDQGEGASAYRSLISAFELGARSPRMPDCADSTGGRCVLNATARGGDLRYVGATSTAPQARAAGRAQDALAAFAVVTWGDWANIGSNTVPYVRIDTTGDGTPDFESYVVKAPRSDVLLVNTVDLRKPRPGGGFTSVDTQPVNSHFGDVDTNTFDTNVVVLPVRLSALGIDPAAASHPISYTVAVGGFYRAPGSAVVDELDAPVAYDPLAPTYRVEGAGDPAVTHLALPGTSLAVHAAPGARGGELLTVLHHNGGRHRADVVTVHKTRR</sequence>
<feature type="active site" description="Charge relay system" evidence="5 6">
    <location>
        <position position="625"/>
    </location>
</feature>
<dbReference type="Pfam" id="PF00082">
    <property type="entry name" value="Peptidase_S8"/>
    <property type="match status" value="1"/>
</dbReference>
<comment type="similarity">
    <text evidence="1 6 7">Belongs to the peptidase S8 family.</text>
</comment>
<dbReference type="InterPro" id="IPR036852">
    <property type="entry name" value="Peptidase_S8/S53_dom_sf"/>
</dbReference>
<dbReference type="AlphaFoldDB" id="A0A5P2AND2"/>
<evidence type="ECO:0000256" key="5">
    <source>
        <dbReference type="PIRSR" id="PIRSR615500-1"/>
    </source>
</evidence>
<dbReference type="InterPro" id="IPR034213">
    <property type="entry name" value="S8_Vpr-like"/>
</dbReference>
<name>A0A5P2AND2_STRVZ</name>
<feature type="chain" id="PRO_5039589215" evidence="8">
    <location>
        <begin position="32"/>
        <end position="1120"/>
    </location>
</feature>
<evidence type="ECO:0000256" key="4">
    <source>
        <dbReference type="ARBA" id="ARBA00022825"/>
    </source>
</evidence>
<dbReference type="EMBL" id="CP029194">
    <property type="protein sequence ID" value="QES19078.1"/>
    <property type="molecule type" value="Genomic_DNA"/>
</dbReference>